<dbReference type="Proteomes" id="UP000226431">
    <property type="component" value="Unassembled WGS sequence"/>
</dbReference>
<gene>
    <name evidence="2" type="ORF">CDD80_2124</name>
</gene>
<dbReference type="AlphaFoldDB" id="A0A2C5XZP4"/>
<feature type="region of interest" description="Disordered" evidence="1">
    <location>
        <begin position="1"/>
        <end position="80"/>
    </location>
</feature>
<accession>A0A2C5XZP4</accession>
<dbReference type="OrthoDB" id="10470029at2759"/>
<reference evidence="2 3" key="1">
    <citation type="submission" date="2017-06" db="EMBL/GenBank/DDBJ databases">
        <title>Ant-infecting Ophiocordyceps genomes reveal a high diversity of potential behavioral manipulation genes and a possible major role for enterotoxins.</title>
        <authorList>
            <person name="De Bekker C."/>
            <person name="Evans H.C."/>
            <person name="Brachmann A."/>
            <person name="Hughes D.P."/>
        </authorList>
    </citation>
    <scope>NUCLEOTIDE SEQUENCE [LARGE SCALE GENOMIC DNA]</scope>
    <source>
        <strain evidence="2 3">Map16</strain>
    </source>
</reference>
<dbReference type="EMBL" id="NJES01000002">
    <property type="protein sequence ID" value="PHH81139.1"/>
    <property type="molecule type" value="Genomic_DNA"/>
</dbReference>
<keyword evidence="3" id="KW-1185">Reference proteome</keyword>
<sequence length="148" mass="15922">MLAVAGGSIKAAKGTPKLGKRDLSPASKRNGEAKTTPAKRARAAPMKGSGQGGKKFRKIPDGFAMRPLPKRPDPNRVKVVEPGKKKVETYLLTGYVIERVINGATKLSYHCSDGQVRVISGEKLFAALERTYDGMEEGEAKQGGQKQQ</sequence>
<evidence type="ECO:0000256" key="1">
    <source>
        <dbReference type="SAM" id="MobiDB-lite"/>
    </source>
</evidence>
<protein>
    <submittedName>
        <fullName evidence="2">Uncharacterized protein</fullName>
    </submittedName>
</protein>
<evidence type="ECO:0000313" key="3">
    <source>
        <dbReference type="Proteomes" id="UP000226431"/>
    </source>
</evidence>
<proteinExistence type="predicted"/>
<feature type="compositionally biased region" description="Basic and acidic residues" evidence="1">
    <location>
        <begin position="70"/>
        <end position="80"/>
    </location>
</feature>
<comment type="caution">
    <text evidence="2">The sequence shown here is derived from an EMBL/GenBank/DDBJ whole genome shotgun (WGS) entry which is preliminary data.</text>
</comment>
<evidence type="ECO:0000313" key="2">
    <source>
        <dbReference type="EMBL" id="PHH81139.1"/>
    </source>
</evidence>
<organism evidence="2 3">
    <name type="scientific">Ophiocordyceps camponoti-rufipedis</name>
    <dbReference type="NCBI Taxonomy" id="2004952"/>
    <lineage>
        <taxon>Eukaryota</taxon>
        <taxon>Fungi</taxon>
        <taxon>Dikarya</taxon>
        <taxon>Ascomycota</taxon>
        <taxon>Pezizomycotina</taxon>
        <taxon>Sordariomycetes</taxon>
        <taxon>Hypocreomycetidae</taxon>
        <taxon>Hypocreales</taxon>
        <taxon>Ophiocordycipitaceae</taxon>
        <taxon>Ophiocordyceps</taxon>
    </lineage>
</organism>
<name>A0A2C5XZP4_9HYPO</name>